<dbReference type="RefSeq" id="WP_115275806.1">
    <property type="nucleotide sequence ID" value="NZ_UGQW01000002.1"/>
</dbReference>
<feature type="domain" description="Bacterial Ig-like" evidence="2">
    <location>
        <begin position="6"/>
        <end position="71"/>
    </location>
</feature>
<dbReference type="InterPro" id="IPR044016">
    <property type="entry name" value="Big_13"/>
</dbReference>
<evidence type="ECO:0000259" key="2">
    <source>
        <dbReference type="Pfam" id="PF19077"/>
    </source>
</evidence>
<dbReference type="AlphaFoldDB" id="A0A378TY14"/>
<proteinExistence type="predicted"/>
<organism evidence="3 4">
    <name type="scientific">Neisseria elongata</name>
    <dbReference type="NCBI Taxonomy" id="495"/>
    <lineage>
        <taxon>Bacteria</taxon>
        <taxon>Pseudomonadati</taxon>
        <taxon>Pseudomonadota</taxon>
        <taxon>Betaproteobacteria</taxon>
        <taxon>Neisseriales</taxon>
        <taxon>Neisseriaceae</taxon>
        <taxon>Neisseria</taxon>
    </lineage>
</organism>
<dbReference type="Pfam" id="PF19077">
    <property type="entry name" value="Big_13"/>
    <property type="match status" value="1"/>
</dbReference>
<dbReference type="InterPro" id="IPR013783">
    <property type="entry name" value="Ig-like_fold"/>
</dbReference>
<sequence length="110" mass="11704">MITVDAPDGVSTDNTPLIKGHVEGVPAGSTVTLVVTDAQGASQTVTAQTDANGDYQVEVPGALADGVYTVTERERRSWQQRTAPRQRRNRRTAPVITVDAPDGVSTDNTR</sequence>
<evidence type="ECO:0000313" key="4">
    <source>
        <dbReference type="Proteomes" id="UP000254927"/>
    </source>
</evidence>
<dbReference type="EMBL" id="UGQW01000002">
    <property type="protein sequence ID" value="STZ67796.1"/>
    <property type="molecule type" value="Genomic_DNA"/>
</dbReference>
<feature type="region of interest" description="Disordered" evidence="1">
    <location>
        <begin position="74"/>
        <end position="110"/>
    </location>
</feature>
<dbReference type="Proteomes" id="UP000254927">
    <property type="component" value="Unassembled WGS sequence"/>
</dbReference>
<accession>A0A378TY14</accession>
<dbReference type="SUPFAM" id="SSF117074">
    <property type="entry name" value="Hypothetical protein PA1324"/>
    <property type="match status" value="1"/>
</dbReference>
<dbReference type="Gene3D" id="2.60.40.10">
    <property type="entry name" value="Immunoglobulins"/>
    <property type="match status" value="1"/>
</dbReference>
<dbReference type="GeneID" id="93352269"/>
<protein>
    <recommendedName>
        <fullName evidence="2">Bacterial Ig-like domain-containing protein</fullName>
    </recommendedName>
</protein>
<reference evidence="3 4" key="1">
    <citation type="submission" date="2018-06" db="EMBL/GenBank/DDBJ databases">
        <authorList>
            <consortium name="Pathogen Informatics"/>
            <person name="Doyle S."/>
        </authorList>
    </citation>
    <scope>NUCLEOTIDE SEQUENCE [LARGE SCALE GENOMIC DNA]</scope>
    <source>
        <strain evidence="3 4">NCTC10660</strain>
    </source>
</reference>
<gene>
    <name evidence="3" type="ORF">NCTC10660_01285</name>
</gene>
<name>A0A378TY14_NEIEL</name>
<evidence type="ECO:0000256" key="1">
    <source>
        <dbReference type="SAM" id="MobiDB-lite"/>
    </source>
</evidence>
<evidence type="ECO:0000313" key="3">
    <source>
        <dbReference type="EMBL" id="STZ67796.1"/>
    </source>
</evidence>